<evidence type="ECO:0000256" key="1">
    <source>
        <dbReference type="SAM" id="Coils"/>
    </source>
</evidence>
<evidence type="ECO:0000259" key="3">
    <source>
        <dbReference type="Pfam" id="PF13598"/>
    </source>
</evidence>
<dbReference type="NCBIfam" id="TIGR02231">
    <property type="entry name" value="mucoidy inhibitor MuiA family protein"/>
    <property type="match status" value="1"/>
</dbReference>
<dbReference type="InterPro" id="IPR011935">
    <property type="entry name" value="CHP02231"/>
</dbReference>
<evidence type="ECO:0000259" key="4">
    <source>
        <dbReference type="Pfam" id="PF13600"/>
    </source>
</evidence>
<evidence type="ECO:0008006" key="7">
    <source>
        <dbReference type="Google" id="ProtNLM"/>
    </source>
</evidence>
<keyword evidence="6" id="KW-1185">Reference proteome</keyword>
<dbReference type="InterPro" id="IPR037291">
    <property type="entry name" value="DUF4139"/>
</dbReference>
<gene>
    <name evidence="5" type="ORF">M407DRAFT_138713</name>
</gene>
<protein>
    <recommendedName>
        <fullName evidence="7">Mucoidy inhibitor A</fullName>
    </recommendedName>
</protein>
<name>A0A0C3MBL0_9AGAM</name>
<evidence type="ECO:0000256" key="2">
    <source>
        <dbReference type="SAM" id="MobiDB-lite"/>
    </source>
</evidence>
<dbReference type="Pfam" id="PF13600">
    <property type="entry name" value="DUF4140"/>
    <property type="match status" value="1"/>
</dbReference>
<dbReference type="PANTHER" id="PTHR31005:SF8">
    <property type="entry name" value="DUF4139 DOMAIN-CONTAINING PROTEIN"/>
    <property type="match status" value="1"/>
</dbReference>
<accession>A0A0C3MBL0</accession>
<dbReference type="AlphaFoldDB" id="A0A0C3MBL0"/>
<sequence>MSNNIEIDATDNAIDAVCVYQADRAEIKRTFQVELETGQNEVCIAGLPSCLDSESIRVEGVGNAVIFDVIYSPPPKDTKPKDTEETKSIRDEVAKLKSDRAILEEQSRLLESYSNSLKSDKSDVGALTDFFGMYTDQKRAINADLAKLSDEISEAEKKLLEKLKELRTDDESSRRGAKVTIIVLAEKKGKAELSLWYIVSGASWSPLYDLRAKITTDKQEKPSVSLHYRGSISQSTGEDWFDVALTLSTASPLHGTEIPTLAPYRIGHPRVTPTFTGSVLRSSAMLGGGGDRAREREGAKRKRKMASTFEVPNATVVEGATSSTFTIEGLSNIPSSDPGSTKAHKVTIAVVDLAAKLEWIAVPKEQTSAFLRCQVKNTSQYPLIDGPSSVFMDNNFVCKSRIPDVSPQETFSTSLGVDPSIRITYHPLSKVARNSAGGLLSSKHDISSYVQRMTVKNTRTTAVSPLFIKDQIPVSINSAYKVNLSEPQELGAPKDRKEVPVATGVKARWARKGATDGDIDGEEKEKETGTSKFGTIASKKALSDSGSDSGVSGVEEEGVVEWVCTLDGGKGVDLTLAWDIVAPAGQPWVRGA</sequence>
<dbReference type="Pfam" id="PF13598">
    <property type="entry name" value="DUF4139"/>
    <property type="match status" value="1"/>
</dbReference>
<evidence type="ECO:0000313" key="5">
    <source>
        <dbReference type="EMBL" id="KIO31147.1"/>
    </source>
</evidence>
<feature type="domain" description="DUF4139" evidence="3">
    <location>
        <begin position="193"/>
        <end position="491"/>
    </location>
</feature>
<dbReference type="EMBL" id="KN822965">
    <property type="protein sequence ID" value="KIO31147.1"/>
    <property type="molecule type" value="Genomic_DNA"/>
</dbReference>
<reference evidence="6" key="2">
    <citation type="submission" date="2015-01" db="EMBL/GenBank/DDBJ databases">
        <title>Evolutionary Origins and Diversification of the Mycorrhizal Mutualists.</title>
        <authorList>
            <consortium name="DOE Joint Genome Institute"/>
            <consortium name="Mycorrhizal Genomics Consortium"/>
            <person name="Kohler A."/>
            <person name="Kuo A."/>
            <person name="Nagy L.G."/>
            <person name="Floudas D."/>
            <person name="Copeland A."/>
            <person name="Barry K.W."/>
            <person name="Cichocki N."/>
            <person name="Veneault-Fourrey C."/>
            <person name="LaButti K."/>
            <person name="Lindquist E.A."/>
            <person name="Lipzen A."/>
            <person name="Lundell T."/>
            <person name="Morin E."/>
            <person name="Murat C."/>
            <person name="Riley R."/>
            <person name="Ohm R."/>
            <person name="Sun H."/>
            <person name="Tunlid A."/>
            <person name="Henrissat B."/>
            <person name="Grigoriev I.V."/>
            <person name="Hibbett D.S."/>
            <person name="Martin F."/>
        </authorList>
    </citation>
    <scope>NUCLEOTIDE SEQUENCE [LARGE SCALE GENOMIC DNA]</scope>
    <source>
        <strain evidence="6">MUT 4182</strain>
    </source>
</reference>
<feature type="domain" description="DUF4140" evidence="4">
    <location>
        <begin position="19"/>
        <end position="114"/>
    </location>
</feature>
<dbReference type="PANTHER" id="PTHR31005">
    <property type="entry name" value="DUF4139 DOMAIN-CONTAINING PROTEIN"/>
    <property type="match status" value="1"/>
</dbReference>
<dbReference type="InterPro" id="IPR025554">
    <property type="entry name" value="DUF4140"/>
</dbReference>
<evidence type="ECO:0000313" key="6">
    <source>
        <dbReference type="Proteomes" id="UP000054248"/>
    </source>
</evidence>
<dbReference type="OrthoDB" id="10068793at2759"/>
<organism evidence="5 6">
    <name type="scientific">Tulasnella calospora MUT 4182</name>
    <dbReference type="NCBI Taxonomy" id="1051891"/>
    <lineage>
        <taxon>Eukaryota</taxon>
        <taxon>Fungi</taxon>
        <taxon>Dikarya</taxon>
        <taxon>Basidiomycota</taxon>
        <taxon>Agaricomycotina</taxon>
        <taxon>Agaricomycetes</taxon>
        <taxon>Cantharellales</taxon>
        <taxon>Tulasnellaceae</taxon>
        <taxon>Tulasnella</taxon>
    </lineage>
</organism>
<dbReference type="Proteomes" id="UP000054248">
    <property type="component" value="Unassembled WGS sequence"/>
</dbReference>
<proteinExistence type="predicted"/>
<feature type="coiled-coil region" evidence="1">
    <location>
        <begin position="138"/>
        <end position="169"/>
    </location>
</feature>
<dbReference type="STRING" id="1051891.A0A0C3MBL0"/>
<keyword evidence="1" id="KW-0175">Coiled coil</keyword>
<feature type="region of interest" description="Disordered" evidence="2">
    <location>
        <begin position="513"/>
        <end position="532"/>
    </location>
</feature>
<dbReference type="HOGENOM" id="CLU_010457_2_0_1"/>
<reference evidence="5 6" key="1">
    <citation type="submission" date="2014-04" db="EMBL/GenBank/DDBJ databases">
        <authorList>
            <consortium name="DOE Joint Genome Institute"/>
            <person name="Kuo A."/>
            <person name="Girlanda M."/>
            <person name="Perotto S."/>
            <person name="Kohler A."/>
            <person name="Nagy L.G."/>
            <person name="Floudas D."/>
            <person name="Copeland A."/>
            <person name="Barry K.W."/>
            <person name="Cichocki N."/>
            <person name="Veneault-Fourrey C."/>
            <person name="LaButti K."/>
            <person name="Lindquist E.A."/>
            <person name="Lipzen A."/>
            <person name="Lundell T."/>
            <person name="Morin E."/>
            <person name="Murat C."/>
            <person name="Sun H."/>
            <person name="Tunlid A."/>
            <person name="Henrissat B."/>
            <person name="Grigoriev I.V."/>
            <person name="Hibbett D.S."/>
            <person name="Martin F."/>
            <person name="Nordberg H.P."/>
            <person name="Cantor M.N."/>
            <person name="Hua S.X."/>
        </authorList>
    </citation>
    <scope>NUCLEOTIDE SEQUENCE [LARGE SCALE GENOMIC DNA]</scope>
    <source>
        <strain evidence="5 6">MUT 4182</strain>
    </source>
</reference>